<dbReference type="Gene3D" id="2.70.98.60">
    <property type="entry name" value="alpha-galactosidase from lactobacil brevis"/>
    <property type="match status" value="1"/>
</dbReference>
<dbReference type="OrthoDB" id="9758822at2"/>
<protein>
    <recommendedName>
        <fullName evidence="2">alpha-galactosidase</fullName>
        <ecNumber evidence="2">3.2.1.22</ecNumber>
    </recommendedName>
</protein>
<gene>
    <name evidence="6" type="ORF">BF93_16845</name>
</gene>
<evidence type="ECO:0000256" key="4">
    <source>
        <dbReference type="ARBA" id="ARBA00023295"/>
    </source>
</evidence>
<dbReference type="HOGENOM" id="CLU_009640_3_1_11"/>
<organism evidence="6 7">
    <name type="scientific">Brachybacterium phenoliresistens</name>
    <dbReference type="NCBI Taxonomy" id="396014"/>
    <lineage>
        <taxon>Bacteria</taxon>
        <taxon>Bacillati</taxon>
        <taxon>Actinomycetota</taxon>
        <taxon>Actinomycetes</taxon>
        <taxon>Micrococcales</taxon>
        <taxon>Dermabacteraceae</taxon>
        <taxon>Brachybacterium</taxon>
    </lineage>
</organism>
<dbReference type="Proteomes" id="UP000023067">
    <property type="component" value="Unassembled WGS sequence"/>
</dbReference>
<reference evidence="6 7" key="1">
    <citation type="submission" date="2014-02" db="EMBL/GenBank/DDBJ databases">
        <title>Genome sequence of Brachybacterium phenoliresistens strain W13A50.</title>
        <authorList>
            <person name="Wang X."/>
        </authorList>
    </citation>
    <scope>NUCLEOTIDE SEQUENCE [LARGE SCALE GENOMIC DNA]</scope>
    <source>
        <strain evidence="6 7">W13A50</strain>
    </source>
</reference>
<keyword evidence="7" id="KW-1185">Reference proteome</keyword>
<dbReference type="InterPro" id="IPR017853">
    <property type="entry name" value="GH"/>
</dbReference>
<dbReference type="Pfam" id="PF16875">
    <property type="entry name" value="Glyco_hydro_36N"/>
    <property type="match status" value="1"/>
</dbReference>
<dbReference type="PRINTS" id="PR00743">
    <property type="entry name" value="GLHYDRLASE36"/>
</dbReference>
<dbReference type="InterPro" id="IPR002252">
    <property type="entry name" value="Glyco_hydro_36"/>
</dbReference>
<evidence type="ECO:0000259" key="5">
    <source>
        <dbReference type="Pfam" id="PF16875"/>
    </source>
</evidence>
<dbReference type="Gene3D" id="2.60.40.1180">
    <property type="entry name" value="Golgi alpha-mannosidase II"/>
    <property type="match status" value="1"/>
</dbReference>
<dbReference type="GO" id="GO:0004557">
    <property type="term" value="F:alpha-galactosidase activity"/>
    <property type="evidence" value="ECO:0007669"/>
    <property type="project" value="UniProtKB-EC"/>
</dbReference>
<sequence>MPPRSTNLDAAVTAPVPGLTHRLHLRAAGVSVLLDVTDGRVPEIVHWGEDLGELRGEEIDRIALTAVPSMPQNAVDVPVRVGVIAQSADGWVGRPGISGSRADGSGFAPRLQVAAIRRADVTGPGTSASAELAAAAAPVEQPALEAGPSRVEVDLLDPELALEVALEIELLPTGLLRLRAALTNRGEAPYQLQELTLAVPVPAHACELLDFAGRWAKERTPQRTAFGVGTHLRENRRGRTGADSAYVLHAGAPGFGFREGEIWAVHTAFSGNHRHLAEKLSTGRQILGGGELLLPGEVRLAADETYTGPWLYANHARGLDAVAGRFHRHLRSRAQHVGTDRPVTLNVWEAVYFDHDLARLRDLADRAAALGVERYVLDDGWFGSRRDDSSGLGDWVESEDVWPAPEGLSPLIDHVTGLGMQFGLWFEPEMVNEDSEVARAHPEWIMAPSPDRMPLRSRQQQVLNLAIPEAYAHVHGQMQAILDRYDIGYIKWDHNRDLIEAATRATGAAGVHAQTEAFYRLLEELRRDNPGLEIESCSSGGARVDLEVLERTDRVWVSDCIDPLDRQQMNRWTSQLIPLELMGSHIASGRSHTTGRLHTLAFRAATAVFGHLGIEWDLASASEDELAQLRGWLALHKRVRELLFTGDLVRADRAAEDVLWVSGVVSPAQDHALFSITAMTRSGQVQGGRLQLPGLDPARRYRVQVHLGDERPHGLTAPVWMQRALDGEAVVLPGSALLRAGIDAPVLDPEQAILLELTSPEASAS</sequence>
<evidence type="ECO:0000256" key="1">
    <source>
        <dbReference type="ARBA" id="ARBA00001255"/>
    </source>
</evidence>
<dbReference type="STRING" id="396014.BF93_16845"/>
<dbReference type="AlphaFoldDB" id="Z9JTY0"/>
<dbReference type="InterPro" id="IPR050985">
    <property type="entry name" value="Alpha-glycosidase_related"/>
</dbReference>
<dbReference type="PANTHER" id="PTHR43053">
    <property type="entry name" value="GLYCOSIDASE FAMILY 31"/>
    <property type="match status" value="1"/>
</dbReference>
<keyword evidence="4" id="KW-0326">Glycosidase</keyword>
<dbReference type="Pfam" id="PF02065">
    <property type="entry name" value="Melibiase"/>
    <property type="match status" value="1"/>
</dbReference>
<dbReference type="InterPro" id="IPR013780">
    <property type="entry name" value="Glyco_hydro_b"/>
</dbReference>
<dbReference type="InterPro" id="IPR013785">
    <property type="entry name" value="Aldolase_TIM"/>
</dbReference>
<dbReference type="PROSITE" id="PS00512">
    <property type="entry name" value="ALPHA_GALACTOSIDASE"/>
    <property type="match status" value="1"/>
</dbReference>
<dbReference type="EC" id="3.2.1.22" evidence="2"/>
<dbReference type="SUPFAM" id="SSF51445">
    <property type="entry name" value="(Trans)glycosidases"/>
    <property type="match status" value="1"/>
</dbReference>
<comment type="catalytic activity">
    <reaction evidence="1">
        <text>Hydrolysis of terminal, non-reducing alpha-D-galactose residues in alpha-D-galactosides, including galactose oligosaccharides, galactomannans and galactolipids.</text>
        <dbReference type="EC" id="3.2.1.22"/>
    </reaction>
</comment>
<dbReference type="PATRIC" id="fig|396014.3.peg.1713"/>
<feature type="domain" description="Glycosyl hydrolase family 36 N-terminal" evidence="5">
    <location>
        <begin position="42"/>
        <end position="301"/>
    </location>
</feature>
<dbReference type="EMBL" id="JDYK01000007">
    <property type="protein sequence ID" value="EWS81473.1"/>
    <property type="molecule type" value="Genomic_DNA"/>
</dbReference>
<dbReference type="CDD" id="cd14791">
    <property type="entry name" value="GH36"/>
    <property type="match status" value="1"/>
</dbReference>
<dbReference type="Gene3D" id="3.20.20.70">
    <property type="entry name" value="Aldolase class I"/>
    <property type="match status" value="1"/>
</dbReference>
<name>Z9JTY0_9MICO</name>
<comment type="caution">
    <text evidence="6">The sequence shown here is derived from an EMBL/GenBank/DDBJ whole genome shotgun (WGS) entry which is preliminary data.</text>
</comment>
<dbReference type="InterPro" id="IPR038417">
    <property type="entry name" value="Alpga-gal_N_sf"/>
</dbReference>
<keyword evidence="3" id="KW-0378">Hydrolase</keyword>
<dbReference type="InterPro" id="IPR000111">
    <property type="entry name" value="Glyco_hydro_27/36_CS"/>
</dbReference>
<accession>Z9JTY0</accession>
<evidence type="ECO:0000256" key="3">
    <source>
        <dbReference type="ARBA" id="ARBA00022801"/>
    </source>
</evidence>
<dbReference type="GO" id="GO:0016052">
    <property type="term" value="P:carbohydrate catabolic process"/>
    <property type="evidence" value="ECO:0007669"/>
    <property type="project" value="InterPro"/>
</dbReference>
<dbReference type="eggNOG" id="COG3345">
    <property type="taxonomic scope" value="Bacteria"/>
</dbReference>
<evidence type="ECO:0000313" key="6">
    <source>
        <dbReference type="EMBL" id="EWS81473.1"/>
    </source>
</evidence>
<dbReference type="RefSeq" id="WP_084148401.1">
    <property type="nucleotide sequence ID" value="NZ_KK069992.1"/>
</dbReference>
<evidence type="ECO:0000256" key="2">
    <source>
        <dbReference type="ARBA" id="ARBA00012755"/>
    </source>
</evidence>
<dbReference type="InterPro" id="IPR031704">
    <property type="entry name" value="Glyco_hydro_36_N"/>
</dbReference>
<proteinExistence type="predicted"/>
<dbReference type="FunFam" id="3.20.20.70:FF:000118">
    <property type="entry name" value="Alpha-galactosidase"/>
    <property type="match status" value="1"/>
</dbReference>
<evidence type="ECO:0000313" key="7">
    <source>
        <dbReference type="Proteomes" id="UP000023067"/>
    </source>
</evidence>
<dbReference type="PANTHER" id="PTHR43053:SF3">
    <property type="entry name" value="ALPHA-GALACTOSIDASE C-RELATED"/>
    <property type="match status" value="1"/>
</dbReference>